<gene>
    <name evidence="2" type="ORF">S01H1_43664</name>
</gene>
<dbReference type="SUPFAM" id="SSF88946">
    <property type="entry name" value="Sigma2 domain of RNA polymerase sigma factors"/>
    <property type="match status" value="1"/>
</dbReference>
<organism evidence="2">
    <name type="scientific">marine sediment metagenome</name>
    <dbReference type="NCBI Taxonomy" id="412755"/>
    <lineage>
        <taxon>unclassified sequences</taxon>
        <taxon>metagenomes</taxon>
        <taxon>ecological metagenomes</taxon>
    </lineage>
</organism>
<protein>
    <recommendedName>
        <fullName evidence="1">RNA polymerase sigma-70 region 1.2 domain-containing protein</fullName>
    </recommendedName>
</protein>
<dbReference type="Pfam" id="PF00140">
    <property type="entry name" value="Sigma70_r1_2"/>
    <property type="match status" value="1"/>
</dbReference>
<dbReference type="Gene3D" id="1.10.601.10">
    <property type="entry name" value="RNA Polymerase Primary Sigma Factor"/>
    <property type="match status" value="1"/>
</dbReference>
<name>X0UM65_9ZZZZ</name>
<dbReference type="EMBL" id="BARS01027823">
    <property type="protein sequence ID" value="GAG01418.1"/>
    <property type="molecule type" value="Genomic_DNA"/>
</dbReference>
<reference evidence="2" key="1">
    <citation type="journal article" date="2014" name="Front. Microbiol.">
        <title>High frequency of phylogenetically diverse reductive dehalogenase-homologous genes in deep subseafloor sedimentary metagenomes.</title>
        <authorList>
            <person name="Kawai M."/>
            <person name="Futagami T."/>
            <person name="Toyoda A."/>
            <person name="Takaki Y."/>
            <person name="Nishi S."/>
            <person name="Hori S."/>
            <person name="Arai W."/>
            <person name="Tsubouchi T."/>
            <person name="Morono Y."/>
            <person name="Uchiyama I."/>
            <person name="Ito T."/>
            <person name="Fujiyama A."/>
            <person name="Inagaki F."/>
            <person name="Takami H."/>
        </authorList>
    </citation>
    <scope>NUCLEOTIDE SEQUENCE</scope>
    <source>
        <strain evidence="2">Expedition CK06-06</strain>
    </source>
</reference>
<proteinExistence type="predicted"/>
<feature type="non-terminal residue" evidence="2">
    <location>
        <position position="59"/>
    </location>
</feature>
<dbReference type="GO" id="GO:0003677">
    <property type="term" value="F:DNA binding"/>
    <property type="evidence" value="ECO:0007669"/>
    <property type="project" value="InterPro"/>
</dbReference>
<dbReference type="GO" id="GO:0006352">
    <property type="term" value="P:DNA-templated transcription initiation"/>
    <property type="evidence" value="ECO:0007669"/>
    <property type="project" value="InterPro"/>
</dbReference>
<dbReference type="InterPro" id="IPR009042">
    <property type="entry name" value="RNA_pol_sigma70_r1_2"/>
</dbReference>
<comment type="caution">
    <text evidence="2">The sequence shown here is derived from an EMBL/GenBank/DDBJ whole genome shotgun (WGS) entry which is preliminary data.</text>
</comment>
<sequence>MNDDIKFYLNEIKKMPLFSKEEEISFFKRYKAGNRSLRKNLIEANLRLVITIATRYMNR</sequence>
<evidence type="ECO:0000313" key="2">
    <source>
        <dbReference type="EMBL" id="GAG01418.1"/>
    </source>
</evidence>
<dbReference type="InterPro" id="IPR013325">
    <property type="entry name" value="RNA_pol_sigma_r2"/>
</dbReference>
<evidence type="ECO:0000259" key="1">
    <source>
        <dbReference type="Pfam" id="PF00140"/>
    </source>
</evidence>
<dbReference type="GO" id="GO:0016987">
    <property type="term" value="F:sigma factor activity"/>
    <property type="evidence" value="ECO:0007669"/>
    <property type="project" value="InterPro"/>
</dbReference>
<dbReference type="AlphaFoldDB" id="X0UM65"/>
<feature type="domain" description="RNA polymerase sigma-70 region 1.2" evidence="1">
    <location>
        <begin position="5"/>
        <end position="34"/>
    </location>
</feature>
<accession>X0UM65</accession>